<name>A0AA41G568_9EURY</name>
<proteinExistence type="predicted"/>
<dbReference type="EMBL" id="JAHQXE010000007">
    <property type="protein sequence ID" value="MBV0903719.1"/>
    <property type="molecule type" value="Genomic_DNA"/>
</dbReference>
<dbReference type="PANTHER" id="PTHR34988:SF1">
    <property type="entry name" value="DNA-BINDING PROTEIN"/>
    <property type="match status" value="1"/>
</dbReference>
<organism evidence="2 3">
    <name type="scientific">Haloarcula salina</name>
    <dbReference type="NCBI Taxonomy" id="1429914"/>
    <lineage>
        <taxon>Archaea</taxon>
        <taxon>Methanobacteriati</taxon>
        <taxon>Methanobacteriota</taxon>
        <taxon>Stenosarchaea group</taxon>
        <taxon>Halobacteria</taxon>
        <taxon>Halobacteriales</taxon>
        <taxon>Haloarculaceae</taxon>
        <taxon>Haloarcula</taxon>
    </lineage>
</organism>
<evidence type="ECO:0000313" key="3">
    <source>
        <dbReference type="Proteomes" id="UP001166304"/>
    </source>
</evidence>
<keyword evidence="2" id="KW-0238">DNA-binding</keyword>
<dbReference type="CDD" id="cd11378">
    <property type="entry name" value="DUF296"/>
    <property type="match status" value="1"/>
</dbReference>
<sequence length="137" mass="15210">MEYTRESDRVVVRLDPQDEVIESLRSLRNELQIDGGFMFGIGAVDRAILGHYDVDEQSYSEETFTGQFEVTSFSGNIGPDKIHAHIELGTESYDTLGGHCSEARVSGTFEIVVFTGETTLTHELDSRTGLDVFALDN</sequence>
<evidence type="ECO:0000259" key="1">
    <source>
        <dbReference type="PROSITE" id="PS51742"/>
    </source>
</evidence>
<reference evidence="2" key="1">
    <citation type="submission" date="2021-06" db="EMBL/GenBank/DDBJ databases">
        <title>New haloarchaea isolates fom saline soil.</title>
        <authorList>
            <person name="Duran-Viseras A."/>
            <person name="Sanchez-Porro C.S."/>
            <person name="Ventosa A."/>
        </authorList>
    </citation>
    <scope>NUCLEOTIDE SEQUENCE</scope>
    <source>
        <strain evidence="2">JCM 18369</strain>
    </source>
</reference>
<dbReference type="PROSITE" id="PS51742">
    <property type="entry name" value="PPC"/>
    <property type="match status" value="1"/>
</dbReference>
<accession>A0AA41G568</accession>
<comment type="caution">
    <text evidence="2">The sequence shown here is derived from an EMBL/GenBank/DDBJ whole genome shotgun (WGS) entry which is preliminary data.</text>
</comment>
<dbReference type="RefSeq" id="WP_162415114.1">
    <property type="nucleotide sequence ID" value="NZ_JAHQXE010000007.1"/>
</dbReference>
<keyword evidence="3" id="KW-1185">Reference proteome</keyword>
<dbReference type="Pfam" id="PF03479">
    <property type="entry name" value="PCC"/>
    <property type="match status" value="1"/>
</dbReference>
<dbReference type="SUPFAM" id="SSF117856">
    <property type="entry name" value="AF0104/ALDC/Ptd012-like"/>
    <property type="match status" value="1"/>
</dbReference>
<feature type="domain" description="PPC" evidence="1">
    <location>
        <begin position="4"/>
        <end position="136"/>
    </location>
</feature>
<dbReference type="GO" id="GO:0003677">
    <property type="term" value="F:DNA binding"/>
    <property type="evidence" value="ECO:0007669"/>
    <property type="project" value="UniProtKB-KW"/>
</dbReference>
<dbReference type="InterPro" id="IPR005175">
    <property type="entry name" value="PPC_dom"/>
</dbReference>
<dbReference type="AlphaFoldDB" id="A0AA41G568"/>
<evidence type="ECO:0000313" key="2">
    <source>
        <dbReference type="EMBL" id="MBV0903719.1"/>
    </source>
</evidence>
<dbReference type="PANTHER" id="PTHR34988">
    <property type="entry name" value="PROTEIN, PUTATIVE-RELATED"/>
    <property type="match status" value="1"/>
</dbReference>
<protein>
    <submittedName>
        <fullName evidence="2">DNA-binding protein</fullName>
    </submittedName>
</protein>
<dbReference type="Gene3D" id="3.30.1330.80">
    <property type="entry name" value="Hypothetical protein, similar to alpha- acetolactate decarboxylase, domain 2"/>
    <property type="match status" value="1"/>
</dbReference>
<gene>
    <name evidence="2" type="ORF">KTS37_18195</name>
</gene>
<dbReference type="Proteomes" id="UP001166304">
    <property type="component" value="Unassembled WGS sequence"/>
</dbReference>